<name>A0A9P9AEM1_9PEZI</name>
<dbReference type="PANTHER" id="PTHR43167">
    <property type="entry name" value="PUTATIVE (AFU_ORTHOLOGUE AFUA_6G01830)-RELATED"/>
    <property type="match status" value="1"/>
</dbReference>
<dbReference type="Gene3D" id="3.40.50.150">
    <property type="entry name" value="Vaccinia Virus protein VP39"/>
    <property type="match status" value="1"/>
</dbReference>
<keyword evidence="1" id="KW-0489">Methyltransferase</keyword>
<protein>
    <submittedName>
        <fullName evidence="5">O-methyltransferase</fullName>
    </submittedName>
</protein>
<gene>
    <name evidence="5" type="ORF">F5X68DRAFT_247916</name>
</gene>
<evidence type="ECO:0000256" key="4">
    <source>
        <dbReference type="ARBA" id="ARBA00023453"/>
    </source>
</evidence>
<dbReference type="AlphaFoldDB" id="A0A9P9AEM1"/>
<dbReference type="OrthoDB" id="4863010at2759"/>
<dbReference type="PROSITE" id="PS51682">
    <property type="entry name" value="SAM_OMT_I"/>
    <property type="match status" value="1"/>
</dbReference>
<keyword evidence="6" id="KW-1185">Reference proteome</keyword>
<keyword evidence="2" id="KW-0808">Transferase</keyword>
<reference evidence="5" key="1">
    <citation type="journal article" date="2021" name="Nat. Commun.">
        <title>Genetic determinants of endophytism in the Arabidopsis root mycobiome.</title>
        <authorList>
            <person name="Mesny F."/>
            <person name="Miyauchi S."/>
            <person name="Thiergart T."/>
            <person name="Pickel B."/>
            <person name="Atanasova L."/>
            <person name="Karlsson M."/>
            <person name="Huettel B."/>
            <person name="Barry K.W."/>
            <person name="Haridas S."/>
            <person name="Chen C."/>
            <person name="Bauer D."/>
            <person name="Andreopoulos W."/>
            <person name="Pangilinan J."/>
            <person name="LaButti K."/>
            <person name="Riley R."/>
            <person name="Lipzen A."/>
            <person name="Clum A."/>
            <person name="Drula E."/>
            <person name="Henrissat B."/>
            <person name="Kohler A."/>
            <person name="Grigoriev I.V."/>
            <person name="Martin F.M."/>
            <person name="Hacquard S."/>
        </authorList>
    </citation>
    <scope>NUCLEOTIDE SEQUENCE</scope>
    <source>
        <strain evidence="5">MPI-SDFR-AT-0117</strain>
    </source>
</reference>
<evidence type="ECO:0000313" key="5">
    <source>
        <dbReference type="EMBL" id="KAH6693578.1"/>
    </source>
</evidence>
<evidence type="ECO:0000313" key="6">
    <source>
        <dbReference type="Proteomes" id="UP000770015"/>
    </source>
</evidence>
<evidence type="ECO:0000256" key="2">
    <source>
        <dbReference type="ARBA" id="ARBA00022679"/>
    </source>
</evidence>
<comment type="caution">
    <text evidence="5">The sequence shown here is derived from an EMBL/GenBank/DDBJ whole genome shotgun (WGS) entry which is preliminary data.</text>
</comment>
<dbReference type="EMBL" id="JAGSXJ010000003">
    <property type="protein sequence ID" value="KAH6693578.1"/>
    <property type="molecule type" value="Genomic_DNA"/>
</dbReference>
<dbReference type="GO" id="GO:0032259">
    <property type="term" value="P:methylation"/>
    <property type="evidence" value="ECO:0007669"/>
    <property type="project" value="UniProtKB-KW"/>
</dbReference>
<accession>A0A9P9AEM1</accession>
<dbReference type="PANTHER" id="PTHR43167:SF1">
    <property type="entry name" value="PUTATIVE (AFU_ORTHOLOGUE AFUA_6G01830)-RELATED"/>
    <property type="match status" value="1"/>
</dbReference>
<keyword evidence="3" id="KW-0949">S-adenosyl-L-methionine</keyword>
<dbReference type="GO" id="GO:0008171">
    <property type="term" value="F:O-methyltransferase activity"/>
    <property type="evidence" value="ECO:0007669"/>
    <property type="project" value="InterPro"/>
</dbReference>
<dbReference type="InterPro" id="IPR002935">
    <property type="entry name" value="SAM_O-MeTrfase"/>
</dbReference>
<dbReference type="Proteomes" id="UP000770015">
    <property type="component" value="Unassembled WGS sequence"/>
</dbReference>
<dbReference type="Pfam" id="PF13578">
    <property type="entry name" value="Methyltransf_24"/>
    <property type="match status" value="1"/>
</dbReference>
<proteinExistence type="inferred from homology"/>
<comment type="similarity">
    <text evidence="4">Belongs to the class I-like SAM-binding methyltransferase superfamily. Cation-dependent O-methyltransferase family.</text>
</comment>
<dbReference type="InterPro" id="IPR029063">
    <property type="entry name" value="SAM-dependent_MTases_sf"/>
</dbReference>
<sequence length="231" mass="25027">MSVHLETLDETLRSIQAERRTIDLLRELHTQALTEPAYISTDSQPQSAALDRFVALEPDKCSLVYLLLRSIGARNVVEAGTSFGVSTIYLALAVGQNVRAAGGSDSGIVVATENEPTKAARARQHWAAAGEGDALASWIDLKEGDLRETLKHDMPETVDFMLLDIWAPLALPSLLVVKPRLRVGALIVVDNYTAGRAKYQDLAAYLEDPANGFKAMTVPFQGGLHVAVYLG</sequence>
<dbReference type="SUPFAM" id="SSF53335">
    <property type="entry name" value="S-adenosyl-L-methionine-dependent methyltransferases"/>
    <property type="match status" value="1"/>
</dbReference>
<evidence type="ECO:0000256" key="1">
    <source>
        <dbReference type="ARBA" id="ARBA00022603"/>
    </source>
</evidence>
<evidence type="ECO:0000256" key="3">
    <source>
        <dbReference type="ARBA" id="ARBA00022691"/>
    </source>
</evidence>
<organism evidence="5 6">
    <name type="scientific">Plectosphaerella plurivora</name>
    <dbReference type="NCBI Taxonomy" id="936078"/>
    <lineage>
        <taxon>Eukaryota</taxon>
        <taxon>Fungi</taxon>
        <taxon>Dikarya</taxon>
        <taxon>Ascomycota</taxon>
        <taxon>Pezizomycotina</taxon>
        <taxon>Sordariomycetes</taxon>
        <taxon>Hypocreomycetidae</taxon>
        <taxon>Glomerellales</taxon>
        <taxon>Plectosphaerellaceae</taxon>
        <taxon>Plectosphaerella</taxon>
    </lineage>
</organism>